<dbReference type="eggNOG" id="ENOG5030D4C">
    <property type="taxonomic scope" value="Bacteria"/>
</dbReference>
<sequence length="98" mass="11421">MNLYKAHFVHPHTQIPLIVYFNESNGHVTFEKDNEVLEIILELTEGMAANRKFLENMSLTSNICQTQYPVSSFHEVYEFLETLGVKKADVSFQQLYIH</sequence>
<keyword evidence="2" id="KW-1185">Reference proteome</keyword>
<reference evidence="1 2" key="1">
    <citation type="submission" date="2014-09" db="EMBL/GenBank/DDBJ databases">
        <title>Genome sequencing and annotation of Bacillus Okhensis strain Kh10-101T.</title>
        <authorList>
            <person name="Prakash J.S."/>
        </authorList>
    </citation>
    <scope>NUCLEOTIDE SEQUENCE [LARGE SCALE GENOMIC DNA]</scope>
    <source>
        <strain evidence="2">Kh10-101T</strain>
    </source>
</reference>
<dbReference type="STRING" id="333138.LQ50_03425"/>
<dbReference type="AlphaFoldDB" id="A0A0B0INR3"/>
<name>A0A0B0INR3_9BACI</name>
<evidence type="ECO:0000313" key="2">
    <source>
        <dbReference type="Proteomes" id="UP000030832"/>
    </source>
</evidence>
<evidence type="ECO:0000313" key="1">
    <source>
        <dbReference type="EMBL" id="KHF41301.1"/>
    </source>
</evidence>
<accession>A0A0B0INR3</accession>
<dbReference type="OrthoDB" id="2884213at2"/>
<protein>
    <submittedName>
        <fullName evidence="1">Uncharacterized protein</fullName>
    </submittedName>
</protein>
<proteinExistence type="predicted"/>
<organism evidence="1 2">
    <name type="scientific">Halalkalibacter okhensis</name>
    <dbReference type="NCBI Taxonomy" id="333138"/>
    <lineage>
        <taxon>Bacteria</taxon>
        <taxon>Bacillati</taxon>
        <taxon>Bacillota</taxon>
        <taxon>Bacilli</taxon>
        <taxon>Bacillales</taxon>
        <taxon>Bacillaceae</taxon>
        <taxon>Halalkalibacter</taxon>
    </lineage>
</organism>
<gene>
    <name evidence="1" type="ORF">LQ50_03425</name>
</gene>
<dbReference type="EMBL" id="JRJU01000003">
    <property type="protein sequence ID" value="KHF41301.1"/>
    <property type="molecule type" value="Genomic_DNA"/>
</dbReference>
<dbReference type="RefSeq" id="WP_034626159.1">
    <property type="nucleotide sequence ID" value="NZ_JRJU01000003.1"/>
</dbReference>
<comment type="caution">
    <text evidence="1">The sequence shown here is derived from an EMBL/GenBank/DDBJ whole genome shotgun (WGS) entry which is preliminary data.</text>
</comment>
<dbReference type="Proteomes" id="UP000030832">
    <property type="component" value="Unassembled WGS sequence"/>
</dbReference>